<sequence>MKKIYKIAVISDKESWINPYLCCFVQQLQNKGYEVFRGYEFDKKNSYDFVFLLSYSQIIMKEDLERNRHNLVVHESDLPKGKGWSPLTWQILEGKSNCVITLFEADQKVDNGKIYLQKIMNFVGNELIDELREIQARYTIEMCIEFICNYENIVRSARTQVGTATYYPRRTPRDSELNVHKTIEEQFNLLRVVDNEMNHIGLRGQVKWRVSPDFVH</sequence>
<dbReference type="InterPro" id="IPR002376">
    <property type="entry name" value="Formyl_transf_N"/>
</dbReference>
<dbReference type="Proteomes" id="UP000245702">
    <property type="component" value="Unassembled WGS sequence"/>
</dbReference>
<dbReference type="InterPro" id="IPR036477">
    <property type="entry name" value="Formyl_transf_N_sf"/>
</dbReference>
<dbReference type="Pfam" id="PF00551">
    <property type="entry name" value="Formyl_trans_N"/>
    <property type="match status" value="1"/>
</dbReference>
<dbReference type="PANTHER" id="PTHR11138:SF5">
    <property type="entry name" value="METHIONYL-TRNA FORMYLTRANSFERASE, MITOCHONDRIAL"/>
    <property type="match status" value="1"/>
</dbReference>
<dbReference type="SUPFAM" id="SSF53328">
    <property type="entry name" value="Formyltransferase"/>
    <property type="match status" value="1"/>
</dbReference>
<reference evidence="2 3" key="1">
    <citation type="submission" date="2016-01" db="EMBL/GenBank/DDBJ databases">
        <authorList>
            <person name="Brown R."/>
        </authorList>
    </citation>
    <scope>NUCLEOTIDE SEQUENCE [LARGE SCALE GENOMIC DNA]</scope>
    <source>
        <strain evidence="2">Sporomusa sphaeroides DSM 2875</strain>
    </source>
</reference>
<proteinExistence type="predicted"/>
<dbReference type="Gene3D" id="3.40.50.12230">
    <property type="match status" value="1"/>
</dbReference>
<accession>A0ABP2C8B0</accession>
<organism evidence="2 3">
    <name type="scientific">Sporomusa sphaeroides DSM 2875</name>
    <dbReference type="NCBI Taxonomy" id="1337886"/>
    <lineage>
        <taxon>Bacteria</taxon>
        <taxon>Bacillati</taxon>
        <taxon>Bacillota</taxon>
        <taxon>Negativicutes</taxon>
        <taxon>Selenomonadales</taxon>
        <taxon>Sporomusaceae</taxon>
        <taxon>Sporomusa</taxon>
    </lineage>
</organism>
<evidence type="ECO:0000259" key="1">
    <source>
        <dbReference type="Pfam" id="PF00551"/>
    </source>
</evidence>
<name>A0ABP2C8B0_9FIRM</name>
<feature type="domain" description="Formyl transferase N-terminal" evidence="1">
    <location>
        <begin position="45"/>
        <end position="127"/>
    </location>
</feature>
<evidence type="ECO:0000313" key="2">
    <source>
        <dbReference type="EMBL" id="CVK19886.1"/>
    </source>
</evidence>
<protein>
    <submittedName>
        <fullName evidence="2">Bifunctional polymyxin resistance protein ArnA</fullName>
    </submittedName>
</protein>
<comment type="caution">
    <text evidence="2">The sequence shown here is derived from an EMBL/GenBank/DDBJ whole genome shotgun (WGS) entry which is preliminary data.</text>
</comment>
<dbReference type="EMBL" id="FCOW01000013">
    <property type="protein sequence ID" value="CVK19886.1"/>
    <property type="molecule type" value="Genomic_DNA"/>
</dbReference>
<dbReference type="RefSeq" id="WP_244915966.1">
    <property type="nucleotide sequence ID" value="NZ_FCOW01000013.1"/>
</dbReference>
<evidence type="ECO:0000313" key="3">
    <source>
        <dbReference type="Proteomes" id="UP000245702"/>
    </source>
</evidence>
<gene>
    <name evidence="2" type="primary">arnA</name>
    <name evidence="2" type="ORF">SSPH_02553</name>
</gene>
<keyword evidence="3" id="KW-1185">Reference proteome</keyword>
<dbReference type="PANTHER" id="PTHR11138">
    <property type="entry name" value="METHIONYL-TRNA FORMYLTRANSFERASE"/>
    <property type="match status" value="1"/>
</dbReference>